<evidence type="ECO:0000256" key="2">
    <source>
        <dbReference type="ARBA" id="ARBA00022603"/>
    </source>
</evidence>
<keyword evidence="1" id="KW-0963">Cytoplasm</keyword>
<dbReference type="Pfam" id="PF17125">
    <property type="entry name" value="Methyltr_RsmF_N"/>
    <property type="match status" value="1"/>
</dbReference>
<feature type="binding site" evidence="6">
    <location>
        <begin position="122"/>
        <end position="128"/>
    </location>
    <ligand>
        <name>S-adenosyl-L-methionine</name>
        <dbReference type="ChEBI" id="CHEBI:59789"/>
    </ligand>
</feature>
<reference evidence="8 9" key="1">
    <citation type="submission" date="2019-02" db="EMBL/GenBank/DDBJ databases">
        <title>Genomic Encyclopedia of Type Strains, Phase IV (KMG-IV): sequencing the most valuable type-strain genomes for metagenomic binning, comparative biology and taxonomic classification.</title>
        <authorList>
            <person name="Goeker M."/>
        </authorList>
    </citation>
    <scope>NUCLEOTIDE SEQUENCE [LARGE SCALE GENOMIC DNA]</scope>
    <source>
        <strain evidence="8 9">DSM 18116</strain>
    </source>
</reference>
<keyword evidence="2 6" id="KW-0489">Methyltransferase</keyword>
<dbReference type="InterPro" id="IPR001678">
    <property type="entry name" value="MeTrfase_RsmB-F_NOP2_dom"/>
</dbReference>
<comment type="caution">
    <text evidence="8">The sequence shown here is derived from an EMBL/GenBank/DDBJ whole genome shotgun (WGS) entry which is preliminary data.</text>
</comment>
<dbReference type="InterPro" id="IPR027391">
    <property type="entry name" value="Nol1_Nop2_Fmu_2"/>
</dbReference>
<evidence type="ECO:0000256" key="6">
    <source>
        <dbReference type="PROSITE-ProRule" id="PRU01023"/>
    </source>
</evidence>
<evidence type="ECO:0000256" key="5">
    <source>
        <dbReference type="ARBA" id="ARBA00022884"/>
    </source>
</evidence>
<protein>
    <submittedName>
        <fullName evidence="8">16S rRNA C967 or C1407 C5-methylase (RsmB/RsmF family)</fullName>
    </submittedName>
</protein>
<gene>
    <name evidence="8" type="ORF">EV199_5484</name>
</gene>
<feature type="domain" description="SAM-dependent MTase RsmB/NOP-type" evidence="7">
    <location>
        <begin position="27"/>
        <end position="309"/>
    </location>
</feature>
<keyword evidence="5 6" id="KW-0694">RNA-binding</keyword>
<feature type="binding site" evidence="6">
    <location>
        <position position="190"/>
    </location>
    <ligand>
        <name>S-adenosyl-L-methionine</name>
        <dbReference type="ChEBI" id="CHEBI:59789"/>
    </ligand>
</feature>
<dbReference type="InterPro" id="IPR049560">
    <property type="entry name" value="MeTrfase_RsmB-F_NOP2_cat"/>
</dbReference>
<dbReference type="GO" id="GO:0001510">
    <property type="term" value="P:RNA methylation"/>
    <property type="evidence" value="ECO:0007669"/>
    <property type="project" value="InterPro"/>
</dbReference>
<comment type="similarity">
    <text evidence="6">Belongs to the class I-like SAM-binding methyltransferase superfamily. RsmB/NOP family.</text>
</comment>
<evidence type="ECO:0000256" key="4">
    <source>
        <dbReference type="ARBA" id="ARBA00022691"/>
    </source>
</evidence>
<dbReference type="Proteomes" id="UP000293874">
    <property type="component" value="Unassembled WGS sequence"/>
</dbReference>
<dbReference type="EMBL" id="SGXA01000004">
    <property type="protein sequence ID" value="RZS67099.1"/>
    <property type="molecule type" value="Genomic_DNA"/>
</dbReference>
<dbReference type="Pfam" id="PF01189">
    <property type="entry name" value="Methyltr_RsmB-F"/>
    <property type="match status" value="1"/>
</dbReference>
<accession>A0A4Q7MKJ1</accession>
<name>A0A4Q7MKJ1_9BACT</name>
<evidence type="ECO:0000256" key="1">
    <source>
        <dbReference type="ARBA" id="ARBA00022490"/>
    </source>
</evidence>
<dbReference type="InterPro" id="IPR029063">
    <property type="entry name" value="SAM-dependent_MTases_sf"/>
</dbReference>
<dbReference type="AlphaFoldDB" id="A0A4Q7MKJ1"/>
<dbReference type="GO" id="GO:0003723">
    <property type="term" value="F:RNA binding"/>
    <property type="evidence" value="ECO:0007669"/>
    <property type="project" value="UniProtKB-UniRule"/>
</dbReference>
<dbReference type="PANTHER" id="PTHR22807:SF30">
    <property type="entry name" value="28S RRNA (CYTOSINE(4447)-C(5))-METHYLTRANSFERASE-RELATED"/>
    <property type="match status" value="1"/>
</dbReference>
<evidence type="ECO:0000313" key="9">
    <source>
        <dbReference type="Proteomes" id="UP000293874"/>
    </source>
</evidence>
<dbReference type="Gene3D" id="3.40.50.150">
    <property type="entry name" value="Vaccinia Virus protein VP39"/>
    <property type="match status" value="1"/>
</dbReference>
<dbReference type="PRINTS" id="PR02008">
    <property type="entry name" value="RCMTFAMILY"/>
</dbReference>
<organism evidence="8 9">
    <name type="scientific">Pseudobacter ginsenosidimutans</name>
    <dbReference type="NCBI Taxonomy" id="661488"/>
    <lineage>
        <taxon>Bacteria</taxon>
        <taxon>Pseudomonadati</taxon>
        <taxon>Bacteroidota</taxon>
        <taxon>Chitinophagia</taxon>
        <taxon>Chitinophagales</taxon>
        <taxon>Chitinophagaceae</taxon>
        <taxon>Pseudobacter</taxon>
    </lineage>
</organism>
<dbReference type="InterPro" id="IPR031341">
    <property type="entry name" value="Methyltr_RsmF_N"/>
</dbReference>
<feature type="binding site" evidence="6">
    <location>
        <position position="173"/>
    </location>
    <ligand>
        <name>S-adenosyl-L-methionine</name>
        <dbReference type="ChEBI" id="CHEBI:59789"/>
    </ligand>
</feature>
<sequence length="469" mass="52230">MGSDMDLPVALLQSLEGVPGYHREAFEAVHRSGEQVTSVRVNPAKASLLAGGLETYRISLPVSGKIPWTDNGYYLQERPFFTFDPLLHAGAYYVQEASSMFVEQAMRQTLDLNQSLRVLDGCAAPGGKSTHLQSLISADSLLVSNEVIKSRASILEENLVKWGGANVMVTNNDPADFSSLENFFDVLVIDAPCSGSGLFRREPEAIAEWSPHAVQLCSQRQQRILADYYPSLAEDGTLIYSTCSYSQEEDEQIIDWLLNNFELESLPLQLQADWNIVEVQSPERKGSGYRFFPDQVKGEGFFLAAFRKKDGGQFHYRAPKKPKVQKASKGEVAAVMPWLNQDAGIQLWKQQEQLLAFPALLEQELLVVADNLYVRHAGITVGKLAGQQLVPDHSLAMSTLLHPSTVAVSLKKEDALQYLRKEQVILSDAPTGWALVKYENLPLGWVKVLPNRVNNYYPSNWRILKSGSN</sequence>
<keyword evidence="4 6" id="KW-0949">S-adenosyl-L-methionine</keyword>
<dbReference type="PROSITE" id="PS51686">
    <property type="entry name" value="SAM_MT_RSMB_NOP"/>
    <property type="match status" value="1"/>
</dbReference>
<dbReference type="Gene3D" id="2.30.130.60">
    <property type="match status" value="1"/>
</dbReference>
<feature type="active site" description="Nucleophile" evidence="6">
    <location>
        <position position="243"/>
    </location>
</feature>
<evidence type="ECO:0000259" key="7">
    <source>
        <dbReference type="PROSITE" id="PS51686"/>
    </source>
</evidence>
<keyword evidence="9" id="KW-1185">Reference proteome</keyword>
<keyword evidence="3 6" id="KW-0808">Transferase</keyword>
<dbReference type="PANTHER" id="PTHR22807">
    <property type="entry name" value="NOP2 YEAST -RELATED NOL1/NOP2/FMU SUN DOMAIN-CONTAINING"/>
    <property type="match status" value="1"/>
</dbReference>
<feature type="binding site" evidence="6">
    <location>
        <position position="146"/>
    </location>
    <ligand>
        <name>S-adenosyl-L-methionine</name>
        <dbReference type="ChEBI" id="CHEBI:59789"/>
    </ligand>
</feature>
<dbReference type="GO" id="GO:0008173">
    <property type="term" value="F:RNA methyltransferase activity"/>
    <property type="evidence" value="ECO:0007669"/>
    <property type="project" value="InterPro"/>
</dbReference>
<dbReference type="InterPro" id="IPR023267">
    <property type="entry name" value="RCMT"/>
</dbReference>
<dbReference type="SUPFAM" id="SSF53335">
    <property type="entry name" value="S-adenosyl-L-methionine-dependent methyltransferases"/>
    <property type="match status" value="1"/>
</dbReference>
<dbReference type="Gene3D" id="3.30.70.1170">
    <property type="entry name" value="Sun protein, domain 3"/>
    <property type="match status" value="1"/>
</dbReference>
<dbReference type="Pfam" id="PF13636">
    <property type="entry name" value="Methyltranf_PUA"/>
    <property type="match status" value="1"/>
</dbReference>
<proteinExistence type="inferred from homology"/>
<evidence type="ECO:0000313" key="8">
    <source>
        <dbReference type="EMBL" id="RZS67099.1"/>
    </source>
</evidence>
<evidence type="ECO:0000256" key="3">
    <source>
        <dbReference type="ARBA" id="ARBA00022679"/>
    </source>
</evidence>